<reference evidence="2 3" key="1">
    <citation type="submission" date="2017-11" db="EMBL/GenBank/DDBJ databases">
        <title>De novo assembly and phasing of dikaryotic genomes from two isolates of Puccinia coronata f. sp. avenae, the causal agent of oat crown rust.</title>
        <authorList>
            <person name="Miller M.E."/>
            <person name="Zhang Y."/>
            <person name="Omidvar V."/>
            <person name="Sperschneider J."/>
            <person name="Schwessinger B."/>
            <person name="Raley C."/>
            <person name="Palmer J.M."/>
            <person name="Garnica D."/>
            <person name="Upadhyaya N."/>
            <person name="Rathjen J."/>
            <person name="Taylor J.M."/>
            <person name="Park R.F."/>
            <person name="Dodds P.N."/>
            <person name="Hirsch C.D."/>
            <person name="Kianian S.F."/>
            <person name="Figueroa M."/>
        </authorList>
    </citation>
    <scope>NUCLEOTIDE SEQUENCE [LARGE SCALE GENOMIC DNA]</scope>
    <source>
        <strain evidence="2">12SD80</strain>
    </source>
</reference>
<feature type="region of interest" description="Disordered" evidence="1">
    <location>
        <begin position="56"/>
        <end position="135"/>
    </location>
</feature>
<evidence type="ECO:0000313" key="2">
    <source>
        <dbReference type="EMBL" id="PLW11995.1"/>
    </source>
</evidence>
<comment type="caution">
    <text evidence="2">The sequence shown here is derived from an EMBL/GenBank/DDBJ whole genome shotgun (WGS) entry which is preliminary data.</text>
</comment>
<name>A0A2N5SFN0_9BASI</name>
<evidence type="ECO:0000313" key="3">
    <source>
        <dbReference type="Proteomes" id="UP000235392"/>
    </source>
</evidence>
<feature type="compositionally biased region" description="Basic residues" evidence="1">
    <location>
        <begin position="125"/>
        <end position="135"/>
    </location>
</feature>
<accession>A0A2N5SFN0</accession>
<gene>
    <name evidence="2" type="ORF">PCASD_23576</name>
</gene>
<protein>
    <submittedName>
        <fullName evidence="2">Uncharacterized protein</fullName>
    </submittedName>
</protein>
<organism evidence="2 3">
    <name type="scientific">Puccinia coronata f. sp. avenae</name>
    <dbReference type="NCBI Taxonomy" id="200324"/>
    <lineage>
        <taxon>Eukaryota</taxon>
        <taxon>Fungi</taxon>
        <taxon>Dikarya</taxon>
        <taxon>Basidiomycota</taxon>
        <taxon>Pucciniomycotina</taxon>
        <taxon>Pucciniomycetes</taxon>
        <taxon>Pucciniales</taxon>
        <taxon>Pucciniaceae</taxon>
        <taxon>Puccinia</taxon>
    </lineage>
</organism>
<feature type="compositionally biased region" description="Polar residues" evidence="1">
    <location>
        <begin position="59"/>
        <end position="78"/>
    </location>
</feature>
<dbReference type="AlphaFoldDB" id="A0A2N5SFN0"/>
<dbReference type="EMBL" id="PGCI01000901">
    <property type="protein sequence ID" value="PLW11995.1"/>
    <property type="molecule type" value="Genomic_DNA"/>
</dbReference>
<dbReference type="Proteomes" id="UP000235392">
    <property type="component" value="Unassembled WGS sequence"/>
</dbReference>
<sequence length="135" mass="14101">MAQLTQSTLLGANPKTGIHHESGGLEAFLTAPQALALLGPTNPTTAQRGIALKRRNGLISRSSLKGSPLASYQTEQQDPNPPSPDAPSILNSTLFLPPLPPPPPPPLTLALAPAPSSILPPPPCPRKKKVTFKTD</sequence>
<proteinExistence type="predicted"/>
<feature type="compositionally biased region" description="Low complexity" evidence="1">
    <location>
        <begin position="108"/>
        <end position="117"/>
    </location>
</feature>
<evidence type="ECO:0000256" key="1">
    <source>
        <dbReference type="SAM" id="MobiDB-lite"/>
    </source>
</evidence>
<feature type="compositionally biased region" description="Pro residues" evidence="1">
    <location>
        <begin position="97"/>
        <end position="107"/>
    </location>
</feature>